<evidence type="ECO:0000313" key="1">
    <source>
        <dbReference type="EMBL" id="KAG6285550.1"/>
    </source>
</evidence>
<dbReference type="Proteomes" id="UP000707071">
    <property type="component" value="Unassembled WGS sequence"/>
</dbReference>
<feature type="non-terminal residue" evidence="1">
    <location>
        <position position="1"/>
    </location>
</feature>
<comment type="caution">
    <text evidence="1">The sequence shown here is derived from an EMBL/GenBank/DDBJ whole genome shotgun (WGS) entry which is preliminary data.</text>
</comment>
<proteinExistence type="predicted"/>
<gene>
    <name evidence="1" type="ORF">E4U09_007247</name>
</gene>
<accession>A0A9P7QCG4</accession>
<dbReference type="AlphaFoldDB" id="A0A9P7QCG4"/>
<organism evidence="1 2">
    <name type="scientific">Claviceps aff. purpurea</name>
    <dbReference type="NCBI Taxonomy" id="1967640"/>
    <lineage>
        <taxon>Eukaryota</taxon>
        <taxon>Fungi</taxon>
        <taxon>Dikarya</taxon>
        <taxon>Ascomycota</taxon>
        <taxon>Pezizomycotina</taxon>
        <taxon>Sordariomycetes</taxon>
        <taxon>Hypocreomycetidae</taxon>
        <taxon>Hypocreales</taxon>
        <taxon>Clavicipitaceae</taxon>
        <taxon>Claviceps</taxon>
    </lineage>
</organism>
<keyword evidence="2" id="KW-1185">Reference proteome</keyword>
<name>A0A9P7QCG4_9HYPO</name>
<dbReference type="EMBL" id="SRRH01000714">
    <property type="protein sequence ID" value="KAG6285550.1"/>
    <property type="molecule type" value="Genomic_DNA"/>
</dbReference>
<sequence length="63" mass="6845">TDGWPMSGAKSSQTLLFDPEAPKRAFYGSVISAEEFFQLYGVPGTERCPSLAPAASRWGAYQD</sequence>
<reference evidence="1 2" key="1">
    <citation type="journal article" date="2020" name="bioRxiv">
        <title>Whole genome comparisons of ergot fungi reveals the divergence and evolution of species within the genus Claviceps are the result of varying mechanisms driving genome evolution and host range expansion.</title>
        <authorList>
            <person name="Wyka S.A."/>
            <person name="Mondo S.J."/>
            <person name="Liu M."/>
            <person name="Dettman J."/>
            <person name="Nalam V."/>
            <person name="Broders K.D."/>
        </authorList>
    </citation>
    <scope>NUCLEOTIDE SEQUENCE [LARGE SCALE GENOMIC DNA]</scope>
    <source>
        <strain evidence="1 2">Clav52</strain>
    </source>
</reference>
<protein>
    <submittedName>
        <fullName evidence="1">Uncharacterized protein</fullName>
    </submittedName>
</protein>
<evidence type="ECO:0000313" key="2">
    <source>
        <dbReference type="Proteomes" id="UP000707071"/>
    </source>
</evidence>